<keyword evidence="3" id="KW-0328">Glycosyltransferase</keyword>
<dbReference type="Proteomes" id="UP000317839">
    <property type="component" value="Unassembled WGS sequence"/>
</dbReference>
<dbReference type="GO" id="GO:0005829">
    <property type="term" value="C:cytosol"/>
    <property type="evidence" value="ECO:0007669"/>
    <property type="project" value="TreeGrafter"/>
</dbReference>
<feature type="domain" description="Starch synthase catalytic" evidence="6">
    <location>
        <begin position="3"/>
        <end position="260"/>
    </location>
</feature>
<evidence type="ECO:0000256" key="3">
    <source>
        <dbReference type="ARBA" id="ARBA00022676"/>
    </source>
</evidence>
<dbReference type="AlphaFoldDB" id="A0A545TK50"/>
<evidence type="ECO:0000259" key="5">
    <source>
        <dbReference type="Pfam" id="PF00534"/>
    </source>
</evidence>
<accession>A0A545TK50</accession>
<dbReference type="PANTHER" id="PTHR45825:SF11">
    <property type="entry name" value="ALPHA AMYLASE DOMAIN-CONTAINING PROTEIN"/>
    <property type="match status" value="1"/>
</dbReference>
<keyword evidence="4" id="KW-0808">Transferase</keyword>
<evidence type="ECO:0000259" key="6">
    <source>
        <dbReference type="Pfam" id="PF08323"/>
    </source>
</evidence>
<evidence type="ECO:0000256" key="2">
    <source>
        <dbReference type="ARBA" id="ARBA00012588"/>
    </source>
</evidence>
<dbReference type="GO" id="GO:0005978">
    <property type="term" value="P:glycogen biosynthetic process"/>
    <property type="evidence" value="ECO:0007669"/>
    <property type="project" value="TreeGrafter"/>
</dbReference>
<evidence type="ECO:0000256" key="1">
    <source>
        <dbReference type="ARBA" id="ARBA00001478"/>
    </source>
</evidence>
<feature type="domain" description="Glycosyl transferase family 1" evidence="5">
    <location>
        <begin position="372"/>
        <end position="486"/>
    </location>
</feature>
<name>A0A545TK50_9GAMM</name>
<gene>
    <name evidence="7" type="ORF">FLL45_03985</name>
</gene>
<evidence type="ECO:0000313" key="8">
    <source>
        <dbReference type="Proteomes" id="UP000317839"/>
    </source>
</evidence>
<organism evidence="7 8">
    <name type="scientific">Aliikangiella marina</name>
    <dbReference type="NCBI Taxonomy" id="1712262"/>
    <lineage>
        <taxon>Bacteria</taxon>
        <taxon>Pseudomonadati</taxon>
        <taxon>Pseudomonadota</taxon>
        <taxon>Gammaproteobacteria</taxon>
        <taxon>Oceanospirillales</taxon>
        <taxon>Pleioneaceae</taxon>
        <taxon>Aliikangiella</taxon>
    </lineage>
</organism>
<dbReference type="EMBL" id="VIKR01000001">
    <property type="protein sequence ID" value="TQV77578.1"/>
    <property type="molecule type" value="Genomic_DNA"/>
</dbReference>
<evidence type="ECO:0000313" key="7">
    <source>
        <dbReference type="EMBL" id="TQV77578.1"/>
    </source>
</evidence>
<sequence length="524" mass="59226">MHKVLMIAAENDVLPNGKVGGVGDVVRDVPLELANQGHCVDVITPSYGFHANDNPSTLNLSFDIEFSGKIEKIDLYKLNLKNTQKVNHWVIESDVFALYGSGIYFDDGHQRPFASDATKFALFCAALAELLVTHWQDRFSVVHLHDWHAAILAILREFEPKYHGLKKLPFVYTIHNLALQGIRPFEKDPSSLNSWFPALNYQLEKIQDPRYQNCFNPVRAGINLSDKVHVVSPTYAKEILQPSNHEIGFIGGEGLENDLRNASIDNRLKGIINGCDYTTAAVTKLDLSTFYKKVENTLRENIEDVELKAKTTDTIKSKTHRLAFEKIKLWQTLPNNGPLLTSVGRVTSQKVSLLVEPKDDLWVLDSLLKEITRFDGRFILLGSGDGKLESQLTQVMSRHNNFLFLNGYWQPLSDQLYQLGDLFIMPSSFEPCGISQMIAMRFGQPCLVHDIGGLHDTVKHLESGFSFKGDDIASQSQALIDTLSLALDMNKNKKSQWQKIKRNALAQRFDWQSSVEQYVSQLYN</sequence>
<comment type="caution">
    <text evidence="7">The sequence shown here is derived from an EMBL/GenBank/DDBJ whole genome shotgun (WGS) entry which is preliminary data.</text>
</comment>
<dbReference type="PANTHER" id="PTHR45825">
    <property type="entry name" value="GRANULE-BOUND STARCH SYNTHASE 1, CHLOROPLASTIC/AMYLOPLASTIC"/>
    <property type="match status" value="1"/>
</dbReference>
<dbReference type="GO" id="GO:0009011">
    <property type="term" value="F:alpha-1,4-glucan glucosyltransferase (ADP-glucose donor) activity"/>
    <property type="evidence" value="ECO:0007669"/>
    <property type="project" value="UniProtKB-EC"/>
</dbReference>
<dbReference type="Pfam" id="PF00534">
    <property type="entry name" value="Glycos_transf_1"/>
    <property type="match status" value="1"/>
</dbReference>
<dbReference type="Pfam" id="PF08323">
    <property type="entry name" value="Glyco_transf_5"/>
    <property type="match status" value="1"/>
</dbReference>
<dbReference type="OrthoDB" id="9808590at2"/>
<dbReference type="Gene3D" id="3.40.50.2000">
    <property type="entry name" value="Glycogen Phosphorylase B"/>
    <property type="match status" value="2"/>
</dbReference>
<dbReference type="EC" id="2.4.1.21" evidence="2"/>
<dbReference type="InterPro" id="IPR013534">
    <property type="entry name" value="Starch_synth_cat_dom"/>
</dbReference>
<keyword evidence="8" id="KW-1185">Reference proteome</keyword>
<dbReference type="InterPro" id="IPR001296">
    <property type="entry name" value="Glyco_trans_1"/>
</dbReference>
<dbReference type="SUPFAM" id="SSF53756">
    <property type="entry name" value="UDP-Glycosyltransferase/glycogen phosphorylase"/>
    <property type="match status" value="1"/>
</dbReference>
<evidence type="ECO:0000256" key="4">
    <source>
        <dbReference type="ARBA" id="ARBA00022679"/>
    </source>
</evidence>
<reference evidence="7 8" key="1">
    <citation type="submission" date="2019-06" db="EMBL/GenBank/DDBJ databases">
        <title>Draft genome of Aliikangiella marina GYP-15.</title>
        <authorList>
            <person name="Wang G."/>
        </authorList>
    </citation>
    <scope>NUCLEOTIDE SEQUENCE [LARGE SCALE GENOMIC DNA]</scope>
    <source>
        <strain evidence="7 8">GYP-15</strain>
    </source>
</reference>
<comment type="catalytic activity">
    <reaction evidence="1">
        <text>[(1-&gt;4)-alpha-D-glucosyl](n) + ADP-alpha-D-glucose = [(1-&gt;4)-alpha-D-glucosyl](n+1) + ADP + H(+)</text>
        <dbReference type="Rhea" id="RHEA:18189"/>
        <dbReference type="Rhea" id="RHEA-COMP:9584"/>
        <dbReference type="Rhea" id="RHEA-COMP:9587"/>
        <dbReference type="ChEBI" id="CHEBI:15378"/>
        <dbReference type="ChEBI" id="CHEBI:15444"/>
        <dbReference type="ChEBI" id="CHEBI:57498"/>
        <dbReference type="ChEBI" id="CHEBI:456216"/>
        <dbReference type="EC" id="2.4.1.21"/>
    </reaction>
</comment>
<proteinExistence type="predicted"/>
<protein>
    <recommendedName>
        <fullName evidence="2">starch synthase</fullName>
        <ecNumber evidence="2">2.4.1.21</ecNumber>
    </recommendedName>
</protein>